<organism evidence="1 2">
    <name type="scientific">Dyadobacter luteus</name>
    <dbReference type="NCBI Taxonomy" id="2259619"/>
    <lineage>
        <taxon>Bacteria</taxon>
        <taxon>Pseudomonadati</taxon>
        <taxon>Bacteroidota</taxon>
        <taxon>Cytophagia</taxon>
        <taxon>Cytophagales</taxon>
        <taxon>Spirosomataceae</taxon>
        <taxon>Dyadobacter</taxon>
    </lineage>
</organism>
<evidence type="ECO:0000313" key="1">
    <source>
        <dbReference type="EMBL" id="REA63550.1"/>
    </source>
</evidence>
<comment type="caution">
    <text evidence="1">The sequence shown here is derived from an EMBL/GenBank/DDBJ whole genome shotgun (WGS) entry which is preliminary data.</text>
</comment>
<sequence length="105" mass="12427">MLTRVKKSASKIKLTNNEWHRKAKIVFFLKFQEKLLKILFLRAVHAEYFVYHRTGSLTQGMLITDMDIRLSRQIGTPAMGYKIVSLNVAEYVWNEHLFHCFEHLS</sequence>
<dbReference type="EMBL" id="QNUL01000002">
    <property type="protein sequence ID" value="REA63550.1"/>
    <property type="molecule type" value="Genomic_DNA"/>
</dbReference>
<evidence type="ECO:0000313" key="2">
    <source>
        <dbReference type="Proteomes" id="UP000256373"/>
    </source>
</evidence>
<dbReference type="Proteomes" id="UP000256373">
    <property type="component" value="Unassembled WGS sequence"/>
</dbReference>
<name>A0A3D8YIN2_9BACT</name>
<dbReference type="AlphaFoldDB" id="A0A3D8YIN2"/>
<reference evidence="1 2" key="1">
    <citation type="submission" date="2018-07" db="EMBL/GenBank/DDBJ databases">
        <title>Dyadobacter roseus sp. nov., isolated from rose rhizosphere soil.</title>
        <authorList>
            <person name="Chen L."/>
        </authorList>
    </citation>
    <scope>NUCLEOTIDE SEQUENCE [LARGE SCALE GENOMIC DNA]</scope>
    <source>
        <strain evidence="1 2">RS19</strain>
    </source>
</reference>
<keyword evidence="2" id="KW-1185">Reference proteome</keyword>
<proteinExistence type="predicted"/>
<accession>A0A3D8YIN2</accession>
<gene>
    <name evidence="1" type="ORF">DSL64_03660</name>
</gene>
<protein>
    <submittedName>
        <fullName evidence="1">Uncharacterized protein</fullName>
    </submittedName>
</protein>